<sequence length="430" mass="47909">MFKNEKGYILFTVLVIGIIFAVLATGLFSLSLNEKKISSINLGKEEAYYCAEAGLKLAVYSLEKGPDRFLQAKNLTLDELSGLPVGNGKIEKVTSEIIDSVPGSTYTLLLKSTGLAGNGAKKTLQAKLSINFGVNLNNFALYLNTAQANLNFNKKADVTGNLVVPGDITLESDDIKGAVYGRNVTVQRGQGNNVTITKIIYFGNPPIIDNRLNIPAEKINSSYPVLNFNLDDSYLRALPNVEIISDDEFTLSSSYNGKIVYIIPSDPNAEVKLKCSWWDLFIYDGNYVIISPNPIKLDTVFYKAWWNDSHLTIISTNGDIKLELEQNIWYWIIVFWNDLIRLFGSEINLLRIDANLIAANGNLRYHDNSGKLEVKGAVIAKDVTKGVSDQNVKARITYDPNNNLTNILQPFIKNGTDIKILEWKELYPVY</sequence>
<evidence type="ECO:0008006" key="4">
    <source>
        <dbReference type="Google" id="ProtNLM"/>
    </source>
</evidence>
<evidence type="ECO:0000256" key="1">
    <source>
        <dbReference type="SAM" id="Phobius"/>
    </source>
</evidence>
<dbReference type="RefSeq" id="WP_075859412.1">
    <property type="nucleotide sequence ID" value="NZ_BDJK01000023.1"/>
</dbReference>
<dbReference type="Proteomes" id="UP000187485">
    <property type="component" value="Unassembled WGS sequence"/>
</dbReference>
<name>A0A1L8CVN3_9THEO</name>
<reference evidence="3" key="1">
    <citation type="submission" date="2016-12" db="EMBL/GenBank/DDBJ databases">
        <title>Draft Genome Sequences od Carboxydothermus pertinax and islandicus, Hydrogenogenic Carboxydotrophic Bacteria.</title>
        <authorList>
            <person name="Fukuyama Y."/>
            <person name="Ohmae K."/>
            <person name="Yoneda Y."/>
            <person name="Yoshida T."/>
            <person name="Sako Y."/>
        </authorList>
    </citation>
    <scope>NUCLEOTIDE SEQUENCE [LARGE SCALE GENOMIC DNA]</scope>
    <source>
        <strain evidence="3">Ug1</strain>
    </source>
</reference>
<protein>
    <recommendedName>
        <fullName evidence="4">Type 4 fimbrial biogenesis protein PilX N-terminal domain-containing protein</fullName>
    </recommendedName>
</protein>
<organism evidence="2 3">
    <name type="scientific">Carboxydothermus pertinax</name>
    <dbReference type="NCBI Taxonomy" id="870242"/>
    <lineage>
        <taxon>Bacteria</taxon>
        <taxon>Bacillati</taxon>
        <taxon>Bacillota</taxon>
        <taxon>Clostridia</taxon>
        <taxon>Thermoanaerobacterales</taxon>
        <taxon>Thermoanaerobacteraceae</taxon>
        <taxon>Carboxydothermus</taxon>
    </lineage>
</organism>
<dbReference type="OrthoDB" id="1722314at2"/>
<comment type="caution">
    <text evidence="2">The sequence shown here is derived from an EMBL/GenBank/DDBJ whole genome shotgun (WGS) entry which is preliminary data.</text>
</comment>
<proteinExistence type="predicted"/>
<evidence type="ECO:0000313" key="3">
    <source>
        <dbReference type="Proteomes" id="UP000187485"/>
    </source>
</evidence>
<accession>A0A1L8CVN3</accession>
<gene>
    <name evidence="2" type="ORF">cpu_14670</name>
</gene>
<dbReference type="EMBL" id="BDJK01000023">
    <property type="protein sequence ID" value="GAV22957.1"/>
    <property type="molecule type" value="Genomic_DNA"/>
</dbReference>
<keyword evidence="1" id="KW-0812">Transmembrane</keyword>
<keyword evidence="1" id="KW-1133">Transmembrane helix</keyword>
<dbReference type="AlphaFoldDB" id="A0A1L8CVN3"/>
<dbReference type="STRING" id="870242.cpu_14670"/>
<keyword evidence="3" id="KW-1185">Reference proteome</keyword>
<evidence type="ECO:0000313" key="2">
    <source>
        <dbReference type="EMBL" id="GAV22957.1"/>
    </source>
</evidence>
<keyword evidence="1" id="KW-0472">Membrane</keyword>
<feature type="transmembrane region" description="Helical" evidence="1">
    <location>
        <begin position="7"/>
        <end position="30"/>
    </location>
</feature>